<evidence type="ECO:0000313" key="4">
    <source>
        <dbReference type="EMBL" id="SEO70064.1"/>
    </source>
</evidence>
<keyword evidence="1" id="KW-0812">Transmembrane</keyword>
<dbReference type="RefSeq" id="WP_091499425.1">
    <property type="nucleotide sequence ID" value="NZ_FODJ01000011.1"/>
</dbReference>
<dbReference type="EMBL" id="FODJ01000011">
    <property type="protein sequence ID" value="SEO70064.1"/>
    <property type="molecule type" value="Genomic_DNA"/>
</dbReference>
<feature type="domain" description="LiaF transmembrane" evidence="3">
    <location>
        <begin position="9"/>
        <end position="112"/>
    </location>
</feature>
<dbReference type="InterPro" id="IPR016975">
    <property type="entry name" value="Cell_wall_LiaF"/>
</dbReference>
<dbReference type="Pfam" id="PF09922">
    <property type="entry name" value="LiaF-like_C"/>
    <property type="match status" value="1"/>
</dbReference>
<feature type="transmembrane region" description="Helical" evidence="1">
    <location>
        <begin position="9"/>
        <end position="30"/>
    </location>
</feature>
<organism evidence="4 5">
    <name type="scientific">Amphibacillus marinus</name>
    <dbReference type="NCBI Taxonomy" id="872970"/>
    <lineage>
        <taxon>Bacteria</taxon>
        <taxon>Bacillati</taxon>
        <taxon>Bacillota</taxon>
        <taxon>Bacilli</taxon>
        <taxon>Bacillales</taxon>
        <taxon>Bacillaceae</taxon>
        <taxon>Amphibacillus</taxon>
    </lineage>
</organism>
<evidence type="ECO:0000256" key="1">
    <source>
        <dbReference type="SAM" id="Phobius"/>
    </source>
</evidence>
<dbReference type="GO" id="GO:0016020">
    <property type="term" value="C:membrane"/>
    <property type="evidence" value="ECO:0007669"/>
    <property type="project" value="InterPro"/>
</dbReference>
<evidence type="ECO:0000313" key="5">
    <source>
        <dbReference type="Proteomes" id="UP000199300"/>
    </source>
</evidence>
<evidence type="ECO:0000259" key="2">
    <source>
        <dbReference type="Pfam" id="PF09922"/>
    </source>
</evidence>
<evidence type="ECO:0000259" key="3">
    <source>
        <dbReference type="Pfam" id="PF22570"/>
    </source>
</evidence>
<sequence length="278" mass="31531">MGQRFFSNIFALAIILLGLMLVLVNIGAVTWSFGDWWHYIYPSFFILIGLKWLYGSIKGVNGFATPLFLVVFGGLLLLNQFDLIAFGFWDLYKLWPLILMFIGLNILGLNKRKSKFKFVYDSDDADSFTTGPSGDEAFQDFENSEFNQDEDPTQAHHRSQKVLIGDFTYDKPNWKVEPIHLWNAIGEHTMDFTKAFIPEKETPITIHGLAGDITIILPDHVDFRVIAAVKAGDLVVVDQHTSGLNRAQTYQTTGYDTAIRKLTFDLKLKAGSIRVNRI</sequence>
<dbReference type="PIRSF" id="PIRSF031509">
    <property type="entry name" value="Cell_wall_LiaF/YvqF"/>
    <property type="match status" value="1"/>
</dbReference>
<keyword evidence="1" id="KW-0472">Membrane</keyword>
<gene>
    <name evidence="4" type="ORF">SAMN04488134_11143</name>
</gene>
<dbReference type="InterPro" id="IPR047793">
    <property type="entry name" value="LiaF_C"/>
</dbReference>
<feature type="transmembrane region" description="Helical" evidence="1">
    <location>
        <begin position="94"/>
        <end position="110"/>
    </location>
</feature>
<keyword evidence="5" id="KW-1185">Reference proteome</keyword>
<protein>
    <submittedName>
        <fullName evidence="4">Lia operon protein LiaF</fullName>
    </submittedName>
</protein>
<feature type="transmembrane region" description="Helical" evidence="1">
    <location>
        <begin position="66"/>
        <end position="88"/>
    </location>
</feature>
<dbReference type="STRING" id="872970.SAMN04488134_11143"/>
<feature type="domain" description="Cell wall-active antibiotics response LiaF-like C-terminal" evidence="2">
    <location>
        <begin position="164"/>
        <end position="275"/>
    </location>
</feature>
<proteinExistence type="predicted"/>
<feature type="transmembrane region" description="Helical" evidence="1">
    <location>
        <begin position="36"/>
        <end position="54"/>
    </location>
</feature>
<dbReference type="OrthoDB" id="1953204at2"/>
<dbReference type="NCBIfam" id="NF040535">
    <property type="entry name" value="LiaF_C_term"/>
    <property type="match status" value="1"/>
</dbReference>
<name>A0A1H8RV58_9BACI</name>
<dbReference type="Proteomes" id="UP000199300">
    <property type="component" value="Unassembled WGS sequence"/>
</dbReference>
<reference evidence="4 5" key="1">
    <citation type="submission" date="2016-10" db="EMBL/GenBank/DDBJ databases">
        <authorList>
            <person name="de Groot N.N."/>
        </authorList>
    </citation>
    <scope>NUCLEOTIDE SEQUENCE [LARGE SCALE GENOMIC DNA]</scope>
    <source>
        <strain evidence="4 5">CGMCC 1.10434</strain>
    </source>
</reference>
<dbReference type="InterPro" id="IPR054331">
    <property type="entry name" value="LiaF_TM"/>
</dbReference>
<accession>A0A1H8RV58</accession>
<dbReference type="Pfam" id="PF22570">
    <property type="entry name" value="LiaF-TM"/>
    <property type="match status" value="1"/>
</dbReference>
<dbReference type="InterPro" id="IPR024425">
    <property type="entry name" value="LiaF-like_C"/>
</dbReference>
<dbReference type="AlphaFoldDB" id="A0A1H8RV58"/>
<keyword evidence="1" id="KW-1133">Transmembrane helix</keyword>